<dbReference type="Gene3D" id="1.10.601.10">
    <property type="entry name" value="RNA Polymerase Primary Sigma Factor"/>
    <property type="match status" value="2"/>
</dbReference>
<evidence type="ECO:0000256" key="4">
    <source>
        <dbReference type="ARBA" id="ARBA00023125"/>
    </source>
</evidence>
<dbReference type="Gene3D" id="1.10.10.10">
    <property type="entry name" value="Winged helix-like DNA-binding domain superfamily/Winged helix DNA-binding domain"/>
    <property type="match status" value="2"/>
</dbReference>
<evidence type="ECO:0000259" key="8">
    <source>
        <dbReference type="PROSITE" id="PS00716"/>
    </source>
</evidence>
<keyword evidence="4 6" id="KW-0238">DNA-binding</keyword>
<keyword evidence="2 6" id="KW-0805">Transcription regulation</keyword>
<evidence type="ECO:0000256" key="5">
    <source>
        <dbReference type="ARBA" id="ARBA00023163"/>
    </source>
</evidence>
<feature type="domain" description="RNA polymerase sigma-70" evidence="8">
    <location>
        <begin position="339"/>
        <end position="365"/>
    </location>
</feature>
<comment type="caution">
    <text evidence="9">The sequence shown here is derived from an EMBL/GenBank/DDBJ whole genome shotgun (WGS) entry which is preliminary data.</text>
</comment>
<dbReference type="Pfam" id="PF04545">
    <property type="entry name" value="Sigma70_r4"/>
    <property type="match status" value="1"/>
</dbReference>
<dbReference type="PROSITE" id="PS00715">
    <property type="entry name" value="SIGMA70_1"/>
    <property type="match status" value="1"/>
</dbReference>
<keyword evidence="5 6" id="KW-0804">Transcription</keyword>
<dbReference type="PRINTS" id="PR00046">
    <property type="entry name" value="SIGMA70FCT"/>
</dbReference>
<dbReference type="NCBIfam" id="TIGR02937">
    <property type="entry name" value="sigma70-ECF"/>
    <property type="match status" value="1"/>
</dbReference>
<proteinExistence type="inferred from homology"/>
<dbReference type="Pfam" id="PF04539">
    <property type="entry name" value="Sigma70_r3"/>
    <property type="match status" value="1"/>
</dbReference>
<dbReference type="InterPro" id="IPR007627">
    <property type="entry name" value="RNA_pol_sigma70_r2"/>
</dbReference>
<evidence type="ECO:0000256" key="1">
    <source>
        <dbReference type="ARBA" id="ARBA00007788"/>
    </source>
</evidence>
<dbReference type="PANTHER" id="PTHR30603">
    <property type="entry name" value="RNA POLYMERASE SIGMA FACTOR RPO"/>
    <property type="match status" value="1"/>
</dbReference>
<accession>A0ABT6EXA9</accession>
<evidence type="ECO:0000313" key="9">
    <source>
        <dbReference type="EMBL" id="MDG2990447.1"/>
    </source>
</evidence>
<evidence type="ECO:0000259" key="7">
    <source>
        <dbReference type="PROSITE" id="PS00715"/>
    </source>
</evidence>
<evidence type="ECO:0000256" key="3">
    <source>
        <dbReference type="ARBA" id="ARBA00023082"/>
    </source>
</evidence>
<dbReference type="InterPro" id="IPR013325">
    <property type="entry name" value="RNA_pol_sigma_r2"/>
</dbReference>
<dbReference type="InterPro" id="IPR050239">
    <property type="entry name" value="Sigma-70_RNA_pol_init_factors"/>
</dbReference>
<dbReference type="InterPro" id="IPR007630">
    <property type="entry name" value="RNA_pol_sigma70_r4"/>
</dbReference>
<organism evidence="9 10">
    <name type="scientific">Candidatus Synechococcus calcipolaris G9</name>
    <dbReference type="NCBI Taxonomy" id="1497997"/>
    <lineage>
        <taxon>Bacteria</taxon>
        <taxon>Bacillati</taxon>
        <taxon>Cyanobacteriota</taxon>
        <taxon>Cyanophyceae</taxon>
        <taxon>Synechococcales</taxon>
        <taxon>Synechococcaceae</taxon>
        <taxon>Synechococcus</taxon>
    </lineage>
</organism>
<dbReference type="PANTHER" id="PTHR30603:SF60">
    <property type="entry name" value="RNA POLYMERASE SIGMA FACTOR RPOD"/>
    <property type="match status" value="1"/>
</dbReference>
<dbReference type="SUPFAM" id="SSF88659">
    <property type="entry name" value="Sigma3 and sigma4 domains of RNA polymerase sigma factors"/>
    <property type="match status" value="2"/>
</dbReference>
<feature type="domain" description="RNA polymerase sigma-70" evidence="7">
    <location>
        <begin position="171"/>
        <end position="184"/>
    </location>
</feature>
<dbReference type="CDD" id="cd06171">
    <property type="entry name" value="Sigma70_r4"/>
    <property type="match status" value="1"/>
</dbReference>
<dbReference type="InterPro" id="IPR009042">
    <property type="entry name" value="RNA_pol_sigma70_r1_2"/>
</dbReference>
<name>A0ABT6EXA9_9SYNE</name>
<dbReference type="Pfam" id="PF00140">
    <property type="entry name" value="Sigma70_r1_2"/>
    <property type="match status" value="1"/>
</dbReference>
<dbReference type="InterPro" id="IPR036388">
    <property type="entry name" value="WH-like_DNA-bd_sf"/>
</dbReference>
<dbReference type="InterPro" id="IPR013324">
    <property type="entry name" value="RNA_pol_sigma_r3/r4-like"/>
</dbReference>
<dbReference type="InterPro" id="IPR000943">
    <property type="entry name" value="RNA_pol_sigma70"/>
</dbReference>
<dbReference type="PROSITE" id="PS00716">
    <property type="entry name" value="SIGMA70_2"/>
    <property type="match status" value="1"/>
</dbReference>
<reference evidence="9" key="1">
    <citation type="journal article" date="2022" name="Genome Biol. Evol.">
        <title>A New Gene Family Diagnostic for Intracellular Biomineralization of Amorphous Ca Carbonates by Cyanobacteria.</title>
        <authorList>
            <person name="Benzerara K."/>
            <person name="Duprat E."/>
            <person name="Bitard-Feildel T."/>
            <person name="Caumes G."/>
            <person name="Cassier-Chauvat C."/>
            <person name="Chauvat F."/>
            <person name="Dezi M."/>
            <person name="Diop S.I."/>
            <person name="Gaschignard G."/>
            <person name="Gorgen S."/>
            <person name="Gugger M."/>
            <person name="Lopez-Garcia P."/>
            <person name="Millet M."/>
            <person name="Skouri-Panet F."/>
            <person name="Moreira D."/>
            <person name="Callebaut I."/>
        </authorList>
    </citation>
    <scope>NUCLEOTIDE SEQUENCE</scope>
    <source>
        <strain evidence="9">G9</strain>
    </source>
</reference>
<dbReference type="Pfam" id="PF04542">
    <property type="entry name" value="Sigma70_r2"/>
    <property type="match status" value="1"/>
</dbReference>
<evidence type="ECO:0000256" key="2">
    <source>
        <dbReference type="ARBA" id="ARBA00023015"/>
    </source>
</evidence>
<keyword evidence="10" id="KW-1185">Reference proteome</keyword>
<dbReference type="InterPro" id="IPR014284">
    <property type="entry name" value="RNA_pol_sigma-70_dom"/>
</dbReference>
<dbReference type="SUPFAM" id="SSF88946">
    <property type="entry name" value="Sigma2 domain of RNA polymerase sigma factors"/>
    <property type="match status" value="1"/>
</dbReference>
<comment type="function">
    <text evidence="6">Sigma factors are initiation factors that promote the attachment of RNA polymerase to specific initiation sites and are then released.</text>
</comment>
<reference evidence="9" key="2">
    <citation type="submission" date="2022-01" db="EMBL/GenBank/DDBJ databases">
        <authorList>
            <person name="Zivanovic Y."/>
            <person name="Moreira D."/>
            <person name="Lopez-Garcia P."/>
        </authorList>
    </citation>
    <scope>NUCLEOTIDE SEQUENCE</scope>
    <source>
        <strain evidence="9">G9</strain>
    </source>
</reference>
<evidence type="ECO:0000256" key="6">
    <source>
        <dbReference type="RuleBase" id="RU362124"/>
    </source>
</evidence>
<dbReference type="EMBL" id="JAKKUT010000002">
    <property type="protein sequence ID" value="MDG2990447.1"/>
    <property type="molecule type" value="Genomic_DNA"/>
</dbReference>
<sequence length="382" mass="43731">MDLASLDISYPLDGPEALATQRQTTDLVRVYLREIGRVRLLNHAEEITQAQRVKRYQDALGERDRRIKAGNSTLAHLQDLWQIHDRLASQRGQRPSLEQWAIAAHLSVMELRQFLHQGQAVWAQALGISVAELEVIQKQGIAAKHRLMNANLRLVVSVAKKYQHRGVEFLDLIQEGNLGLERAVEKFDPSKGYRFSTYSYWWIRQSITRAIASQSRTIRLPVHVVEKLNRIKKAQRQLSQTHGRTPTLKDIAAELNVTVEDVRDTLGRVPRAISLETKVGKDKDTELQDLLETTEISPDARLVQEALQQDIRQLLSDLSDRERQVIVLRFGLGQESACSLTETGKQVGLSRERVRQIEHRALQKLRQPQRRHQVQDYLEGLG</sequence>
<comment type="similarity">
    <text evidence="1 6">Belongs to the sigma-70 factor family.</text>
</comment>
<dbReference type="NCBIfam" id="TIGR02997">
    <property type="entry name" value="Sig70-cyanoRpoD"/>
    <property type="match status" value="1"/>
</dbReference>
<gene>
    <name evidence="9" type="ORF">L3556_05795</name>
</gene>
<keyword evidence="3 6" id="KW-0731">Sigma factor</keyword>
<protein>
    <recommendedName>
        <fullName evidence="6">RNA polymerase sigma factor</fullName>
    </recommendedName>
</protein>
<dbReference type="Proteomes" id="UP001154265">
    <property type="component" value="Unassembled WGS sequence"/>
</dbReference>
<dbReference type="InterPro" id="IPR007624">
    <property type="entry name" value="RNA_pol_sigma70_r3"/>
</dbReference>
<dbReference type="InterPro" id="IPR017848">
    <property type="entry name" value="RNA_pol_sigma_RpoD/SigA_cyanob"/>
</dbReference>
<evidence type="ECO:0000313" key="10">
    <source>
        <dbReference type="Proteomes" id="UP001154265"/>
    </source>
</evidence>